<evidence type="ECO:0000313" key="8">
    <source>
        <dbReference type="EMBL" id="RFZ91197.1"/>
    </source>
</evidence>
<evidence type="ECO:0000256" key="5">
    <source>
        <dbReference type="ARBA" id="ARBA00023237"/>
    </source>
</evidence>
<gene>
    <name evidence="8" type="ORF">D0C36_19870</name>
</gene>
<dbReference type="OrthoDB" id="5694214at2"/>
<keyword evidence="3" id="KW-0732">Signal</keyword>
<dbReference type="InterPro" id="IPR011990">
    <property type="entry name" value="TPR-like_helical_dom_sf"/>
</dbReference>
<sequence>MKTINIKIFSCSVLLVLSGVSITSCKKFLDNEPRNSVTDAVQWKDESSANTFLNDIYGQLNNLNNTPDPLDSFTDDNDGGPYWKSWRWKQGIIGPSVEDGTPQNNDGDAGSYQDWGSVYVRIRRCNTFIQKINENAANFSESYRKKRIDEARFLRAFFYTYLWMHVGGVPVITEPLDRNTNDPSQLYRSRNTFEETFSFIDSELESIVSNKNLEVKYNGGNADAGRATLGAALALKGWIELFAASPAFNTSSPPMGGDPNKFYSFGNVKADLYAKAAATNKKFLTEFGSYSLYPDLTTFWTEGTEYNTEVIWDRQAVGNTGGSVGSDYILFGGPVYILGQYFTWGNYCPTQELVDAFRMENGLPITDPRSGYDPQHPYLKREKRFYDFIVYDGAPYKQNWMTTTDTVYTRIDKVHPSKNEIDFGSSDVSNTAYYFKKRLNPDRRPAGGRVDGVNYVYFRLAEVLLNYAEAENEANGPTPEVYTALNKIRQRSNLPAIETAYGGQSLSQLQMRELIRNERRVELCFENKRYYDLIRWRIAEDVLTKDRHGMKISNTSPADNRGAWKYEIVPLNHPHVFTAKMYLNPIPQSVIDQNPNIKQNPNY</sequence>
<name>A0A372NRH4_9SPHI</name>
<keyword evidence="4" id="KW-0472">Membrane</keyword>
<dbReference type="InterPro" id="IPR033985">
    <property type="entry name" value="SusD-like_N"/>
</dbReference>
<organism evidence="8 9">
    <name type="scientific">Mucilaginibacter conchicola</name>
    <dbReference type="NCBI Taxonomy" id="2303333"/>
    <lineage>
        <taxon>Bacteria</taxon>
        <taxon>Pseudomonadati</taxon>
        <taxon>Bacteroidota</taxon>
        <taxon>Sphingobacteriia</taxon>
        <taxon>Sphingobacteriales</taxon>
        <taxon>Sphingobacteriaceae</taxon>
        <taxon>Mucilaginibacter</taxon>
    </lineage>
</organism>
<evidence type="ECO:0000256" key="2">
    <source>
        <dbReference type="ARBA" id="ARBA00006275"/>
    </source>
</evidence>
<evidence type="ECO:0000256" key="3">
    <source>
        <dbReference type="ARBA" id="ARBA00022729"/>
    </source>
</evidence>
<evidence type="ECO:0000256" key="1">
    <source>
        <dbReference type="ARBA" id="ARBA00004442"/>
    </source>
</evidence>
<dbReference type="GO" id="GO:0009279">
    <property type="term" value="C:cell outer membrane"/>
    <property type="evidence" value="ECO:0007669"/>
    <property type="project" value="UniProtKB-SubCell"/>
</dbReference>
<accession>A0A372NRH4</accession>
<dbReference type="EMBL" id="QWDC01000003">
    <property type="protein sequence ID" value="RFZ91197.1"/>
    <property type="molecule type" value="Genomic_DNA"/>
</dbReference>
<dbReference type="RefSeq" id="WP_117393405.1">
    <property type="nucleotide sequence ID" value="NZ_QWDC01000003.1"/>
</dbReference>
<comment type="subcellular location">
    <subcellularLocation>
        <location evidence="1">Cell outer membrane</location>
    </subcellularLocation>
</comment>
<keyword evidence="5" id="KW-0998">Cell outer membrane</keyword>
<comment type="caution">
    <text evidence="8">The sequence shown here is derived from an EMBL/GenBank/DDBJ whole genome shotgun (WGS) entry which is preliminary data.</text>
</comment>
<feature type="domain" description="SusD-like N-terminal" evidence="7">
    <location>
        <begin position="27"/>
        <end position="205"/>
    </location>
</feature>
<keyword evidence="9" id="KW-1185">Reference proteome</keyword>
<evidence type="ECO:0000256" key="4">
    <source>
        <dbReference type="ARBA" id="ARBA00023136"/>
    </source>
</evidence>
<evidence type="ECO:0000259" key="6">
    <source>
        <dbReference type="Pfam" id="PF07980"/>
    </source>
</evidence>
<protein>
    <submittedName>
        <fullName evidence="8">RagB/SusD family nutrient uptake outer membrane protein</fullName>
    </submittedName>
</protein>
<dbReference type="Gene3D" id="1.25.40.390">
    <property type="match status" value="1"/>
</dbReference>
<dbReference type="Pfam" id="PF07980">
    <property type="entry name" value="SusD_RagB"/>
    <property type="match status" value="1"/>
</dbReference>
<comment type="similarity">
    <text evidence="2">Belongs to the SusD family.</text>
</comment>
<dbReference type="InterPro" id="IPR012944">
    <property type="entry name" value="SusD_RagB_dom"/>
</dbReference>
<dbReference type="PROSITE" id="PS51257">
    <property type="entry name" value="PROKAR_LIPOPROTEIN"/>
    <property type="match status" value="1"/>
</dbReference>
<reference evidence="8 9" key="1">
    <citation type="submission" date="2018-08" db="EMBL/GenBank/DDBJ databases">
        <title>Mucilaginibacter sp. MYSH2.</title>
        <authorList>
            <person name="Seo T."/>
        </authorList>
    </citation>
    <scope>NUCLEOTIDE SEQUENCE [LARGE SCALE GENOMIC DNA]</scope>
    <source>
        <strain evidence="8 9">MYSH2</strain>
    </source>
</reference>
<dbReference type="Proteomes" id="UP000264217">
    <property type="component" value="Unassembled WGS sequence"/>
</dbReference>
<dbReference type="SUPFAM" id="SSF48452">
    <property type="entry name" value="TPR-like"/>
    <property type="match status" value="1"/>
</dbReference>
<evidence type="ECO:0000259" key="7">
    <source>
        <dbReference type="Pfam" id="PF14322"/>
    </source>
</evidence>
<dbReference type="AlphaFoldDB" id="A0A372NRH4"/>
<dbReference type="Pfam" id="PF14322">
    <property type="entry name" value="SusD-like_3"/>
    <property type="match status" value="1"/>
</dbReference>
<evidence type="ECO:0000313" key="9">
    <source>
        <dbReference type="Proteomes" id="UP000264217"/>
    </source>
</evidence>
<proteinExistence type="inferred from homology"/>
<feature type="domain" description="RagB/SusD" evidence="6">
    <location>
        <begin position="308"/>
        <end position="603"/>
    </location>
</feature>